<dbReference type="Proteomes" id="UP000094068">
    <property type="component" value="Unassembled WGS sequence"/>
</dbReference>
<comment type="caution">
    <text evidence="1">The sequence shown here is derived from an EMBL/GenBank/DDBJ whole genome shotgun (WGS) entry which is preliminary data.</text>
</comment>
<dbReference type="EMBL" id="MIJZ01000014">
    <property type="protein sequence ID" value="OEG10833.1"/>
    <property type="molecule type" value="Genomic_DNA"/>
</dbReference>
<evidence type="ECO:0000313" key="2">
    <source>
        <dbReference type="Proteomes" id="UP000094068"/>
    </source>
</evidence>
<accession>A0A1E5GDP1</accession>
<keyword evidence="2" id="KW-1185">Reference proteome</keyword>
<gene>
    <name evidence="1" type="ORF">BCR21_11100</name>
</gene>
<evidence type="ECO:0000313" key="1">
    <source>
        <dbReference type="EMBL" id="OEG10833.1"/>
    </source>
</evidence>
<name>A0A1E5GDP1_9ENTE</name>
<protein>
    <submittedName>
        <fullName evidence="1">Uncharacterized protein</fullName>
    </submittedName>
</protein>
<organism evidence="1 2">
    <name type="scientific">Enterococcus ureasiticus</name>
    <dbReference type="NCBI Taxonomy" id="903984"/>
    <lineage>
        <taxon>Bacteria</taxon>
        <taxon>Bacillati</taxon>
        <taxon>Bacillota</taxon>
        <taxon>Bacilli</taxon>
        <taxon>Lactobacillales</taxon>
        <taxon>Enterococcaceae</taxon>
        <taxon>Enterococcus</taxon>
    </lineage>
</organism>
<sequence length="65" mass="7724">MTEEKEIEIYRQKGQSDHRLQEFDFGKESDQQFLLKMMPGSLMKDKIYSAQILWTIELGPKCINQ</sequence>
<reference evidence="2" key="1">
    <citation type="submission" date="2016-09" db="EMBL/GenBank/DDBJ databases">
        <authorList>
            <person name="Gulvik C.A."/>
        </authorList>
    </citation>
    <scope>NUCLEOTIDE SEQUENCE [LARGE SCALE GENOMIC DNA]</scope>
    <source>
        <strain evidence="2">DSM 23328</strain>
    </source>
</reference>
<dbReference type="AlphaFoldDB" id="A0A1E5GDP1"/>
<proteinExistence type="predicted"/>